<evidence type="ECO:0000313" key="2">
    <source>
        <dbReference type="EMBL" id="MBM9476284.1"/>
    </source>
</evidence>
<dbReference type="PROSITE" id="PS51257">
    <property type="entry name" value="PROKAR_LIPOPROTEIN"/>
    <property type="match status" value="1"/>
</dbReference>
<protein>
    <recommendedName>
        <fullName evidence="4">Esterase-like activity of phytase family protein</fullName>
    </recommendedName>
</protein>
<gene>
    <name evidence="2" type="ORF">JL107_07515</name>
</gene>
<evidence type="ECO:0000313" key="3">
    <source>
        <dbReference type="Proteomes" id="UP000663801"/>
    </source>
</evidence>
<dbReference type="AlphaFoldDB" id="A0A938YN60"/>
<keyword evidence="3" id="KW-1185">Reference proteome</keyword>
<feature type="compositionally biased region" description="Polar residues" evidence="1">
    <location>
        <begin position="70"/>
        <end position="80"/>
    </location>
</feature>
<reference evidence="2" key="1">
    <citation type="submission" date="2021-01" db="EMBL/GenBank/DDBJ databases">
        <title>KCTC 19127 draft genome.</title>
        <authorList>
            <person name="An D."/>
        </authorList>
    </citation>
    <scope>NUCLEOTIDE SEQUENCE</scope>
    <source>
        <strain evidence="2">KCTC 19127</strain>
    </source>
</reference>
<proteinExistence type="predicted"/>
<feature type="compositionally biased region" description="Low complexity" evidence="1">
    <location>
        <begin position="45"/>
        <end position="58"/>
    </location>
</feature>
<dbReference type="EMBL" id="JAERWL010000006">
    <property type="protein sequence ID" value="MBM9476284.1"/>
    <property type="molecule type" value="Genomic_DNA"/>
</dbReference>
<comment type="caution">
    <text evidence="2">The sequence shown here is derived from an EMBL/GenBank/DDBJ whole genome shotgun (WGS) entry which is preliminary data.</text>
</comment>
<organism evidence="2 3">
    <name type="scientific">Nakamurella flavida</name>
    <dbReference type="NCBI Taxonomy" id="363630"/>
    <lineage>
        <taxon>Bacteria</taxon>
        <taxon>Bacillati</taxon>
        <taxon>Actinomycetota</taxon>
        <taxon>Actinomycetes</taxon>
        <taxon>Nakamurellales</taxon>
        <taxon>Nakamurellaceae</taxon>
        <taxon>Nakamurella</taxon>
    </lineage>
</organism>
<dbReference type="RefSeq" id="WP_205256362.1">
    <property type="nucleotide sequence ID" value="NZ_BAAAPV010000001.1"/>
</dbReference>
<accession>A0A938YN60</accession>
<feature type="region of interest" description="Disordered" evidence="1">
    <location>
        <begin position="39"/>
        <end position="86"/>
    </location>
</feature>
<dbReference type="SUPFAM" id="SSF50956">
    <property type="entry name" value="Thermostable phytase (3-phytase)"/>
    <property type="match status" value="1"/>
</dbReference>
<evidence type="ECO:0008006" key="4">
    <source>
        <dbReference type="Google" id="ProtNLM"/>
    </source>
</evidence>
<sequence>MARPDAATRTPGLRRTSPAAVVVSLLITVLAGCSTGALAEGNRTSVPAGSAAAASPVSESRRTEPASEAPTASTAGSPDTTPAPARQISVFPLPAGLTPEASGIARSAADPGVFFLVDDANGPATIDAVRLAPDGARRAGRWLVDQVTVGNPEALATGSCGPRGPADTRCLYLGDIGEADRDDIAVLRVAEPPVTDDPAASGTVDDPAVLVAQELVRFTYPDTPQDAESMAVDTDGAMLILSKPRKPALGEQGDPVRLYRGDPGGGVLTLVTEFRLPAPLRPLQSRLVGVRPTDMAVDGDRVLVLTYDQVLEYRRPDPAAPLTDFPTWPVQELTSASLPQAEGIAGAGDGCGFVVASEAGPGGSVGSLATVTC</sequence>
<evidence type="ECO:0000256" key="1">
    <source>
        <dbReference type="SAM" id="MobiDB-lite"/>
    </source>
</evidence>
<name>A0A938YN60_9ACTN</name>
<dbReference type="Proteomes" id="UP000663801">
    <property type="component" value="Unassembled WGS sequence"/>
</dbReference>